<evidence type="ECO:0000256" key="2">
    <source>
        <dbReference type="ARBA" id="ARBA00012782"/>
    </source>
</evidence>
<evidence type="ECO:0000256" key="4">
    <source>
        <dbReference type="ARBA" id="ARBA00047720"/>
    </source>
</evidence>
<dbReference type="Gene3D" id="2.30.40.10">
    <property type="entry name" value="Urease, subunit C, domain 1"/>
    <property type="match status" value="1"/>
</dbReference>
<dbReference type="SUPFAM" id="SSF51556">
    <property type="entry name" value="Metallo-dependent hydrolases"/>
    <property type="match status" value="1"/>
</dbReference>
<comment type="catalytic activity">
    <reaction evidence="4">
        <text>adenine + H2O + H(+) = hypoxanthine + NH4(+)</text>
        <dbReference type="Rhea" id="RHEA:23688"/>
        <dbReference type="ChEBI" id="CHEBI:15377"/>
        <dbReference type="ChEBI" id="CHEBI:15378"/>
        <dbReference type="ChEBI" id="CHEBI:16708"/>
        <dbReference type="ChEBI" id="CHEBI:17368"/>
        <dbReference type="ChEBI" id="CHEBI:28938"/>
        <dbReference type="EC" id="3.5.4.2"/>
    </reaction>
</comment>
<dbReference type="GO" id="GO:0000034">
    <property type="term" value="F:adenine deaminase activity"/>
    <property type="evidence" value="ECO:0007669"/>
    <property type="project" value="UniProtKB-EC"/>
</dbReference>
<accession>A0A2X4W050</accession>
<comment type="similarity">
    <text evidence="1">Belongs to the metallo-dependent hydrolases superfamily. Adenine deaminase family.</text>
</comment>
<dbReference type="SUPFAM" id="SSF51338">
    <property type="entry name" value="Composite domain of metallo-dependent hydrolases"/>
    <property type="match status" value="1"/>
</dbReference>
<dbReference type="InterPro" id="IPR011059">
    <property type="entry name" value="Metal-dep_hydrolase_composite"/>
</dbReference>
<dbReference type="InterPro" id="IPR026912">
    <property type="entry name" value="Adenine_deam_C"/>
</dbReference>
<dbReference type="Proteomes" id="UP000249134">
    <property type="component" value="Chromosome 1"/>
</dbReference>
<dbReference type="AlphaFoldDB" id="A0A2X4W050"/>
<dbReference type="Gene3D" id="3.20.20.140">
    <property type="entry name" value="Metal-dependent hydrolases"/>
    <property type="match status" value="1"/>
</dbReference>
<name>A0A2X4W050_LEDLE</name>
<dbReference type="Pfam" id="PF01979">
    <property type="entry name" value="Amidohydro_1"/>
    <property type="match status" value="1"/>
</dbReference>
<evidence type="ECO:0000313" key="7">
    <source>
        <dbReference type="EMBL" id="SQI53458.1"/>
    </source>
</evidence>
<sequence>MLDQKYRWKNKQIRGQVAVVNGKKAPTKLLINARFLHSVLRKWIIANIWIHNDRIVYIGEELPKLTTDCEIVDCSGFTLVPGYIEPHVHPFQLYNPQTFARYASQTGTTTIINDNLVIFLHLNKEKAFSLLRELNESPVSMYWWSRFDSQTEMDGEETIFSNGDIQSWLEHDLVVQGGELTGWPKLLAGDDLMLHWIQETKRVGKKVEGHFPGASDKTLAKMMLFGVDADHESMTGEDVYKRLMHGYNVSLRHSSIRPDLPVLLKEMSELGLQQYDSMLFTTDGSTPGFYKQGIADMMIRIALENDVPIIDAYHMASYNVARHYNLLHHHGMIATGRIANINFLEDEQDPTPVSVLAKGDWVKRDGQQIQHDENIDWSKFDMEPLQLDWNLQESDMQFSMPFGIEMVNDVITKPYSVTMDFSIENLSGDHDESYFMLVDRQGKWRINTIVKGFAQNVSGFSSSFSNTGDFILIGKNKEDMLLAFNRMKEIGGGIVLTEEGKVLHEIQLSLSGLMSEKELPSLIKEEEELKKLLIERGYQFTDPIYSLLFFSSTHLPYVRVTQQGMYDVMNKTILFPTLMR</sequence>
<dbReference type="EMBL" id="LS483476">
    <property type="protein sequence ID" value="SQI53458.1"/>
    <property type="molecule type" value="Genomic_DNA"/>
</dbReference>
<dbReference type="InterPro" id="IPR032466">
    <property type="entry name" value="Metal_Hydrolase"/>
</dbReference>
<evidence type="ECO:0000256" key="3">
    <source>
        <dbReference type="ARBA" id="ARBA00022801"/>
    </source>
</evidence>
<dbReference type="Pfam" id="PF13382">
    <property type="entry name" value="Adenine_deam_C"/>
    <property type="match status" value="1"/>
</dbReference>
<evidence type="ECO:0000259" key="5">
    <source>
        <dbReference type="Pfam" id="PF01979"/>
    </source>
</evidence>
<dbReference type="KEGG" id="blen:NCTC4824_00913"/>
<dbReference type="InterPro" id="IPR006680">
    <property type="entry name" value="Amidohydro-rel"/>
</dbReference>
<dbReference type="EC" id="3.5.4.2" evidence="2"/>
<organism evidence="7 8">
    <name type="scientific">Lederbergia lenta</name>
    <name type="common">Bacillus lentus</name>
    <dbReference type="NCBI Taxonomy" id="1467"/>
    <lineage>
        <taxon>Bacteria</taxon>
        <taxon>Bacillati</taxon>
        <taxon>Bacillota</taxon>
        <taxon>Bacilli</taxon>
        <taxon>Bacillales</taxon>
        <taxon>Bacillaceae</taxon>
        <taxon>Lederbergia</taxon>
    </lineage>
</organism>
<evidence type="ECO:0000259" key="6">
    <source>
        <dbReference type="Pfam" id="PF13382"/>
    </source>
</evidence>
<evidence type="ECO:0000313" key="8">
    <source>
        <dbReference type="Proteomes" id="UP000249134"/>
    </source>
</evidence>
<gene>
    <name evidence="7" type="primary">yerA</name>
    <name evidence="7" type="ORF">NCTC4824_00913</name>
</gene>
<feature type="domain" description="Amidohydrolase-related" evidence="5">
    <location>
        <begin position="78"/>
        <end position="362"/>
    </location>
</feature>
<keyword evidence="8" id="KW-1185">Reference proteome</keyword>
<reference evidence="7 8" key="1">
    <citation type="submission" date="2018-06" db="EMBL/GenBank/DDBJ databases">
        <authorList>
            <consortium name="Pathogen Informatics"/>
            <person name="Doyle S."/>
        </authorList>
    </citation>
    <scope>NUCLEOTIDE SEQUENCE [LARGE SCALE GENOMIC DNA]</scope>
    <source>
        <strain evidence="7 8">NCTC4824</strain>
    </source>
</reference>
<keyword evidence="3 7" id="KW-0378">Hydrolase</keyword>
<proteinExistence type="inferred from homology"/>
<dbReference type="PANTHER" id="PTHR11113">
    <property type="entry name" value="N-ACETYLGLUCOSAMINE-6-PHOSPHATE DEACETYLASE"/>
    <property type="match status" value="1"/>
</dbReference>
<evidence type="ECO:0000256" key="1">
    <source>
        <dbReference type="ARBA" id="ARBA00006773"/>
    </source>
</evidence>
<dbReference type="PANTHER" id="PTHR11113:SF6">
    <property type="entry name" value="ADENINE DEAMINASE YERA-RELATED"/>
    <property type="match status" value="1"/>
</dbReference>
<feature type="domain" description="Adenine deaminase C-terminal" evidence="6">
    <location>
        <begin position="410"/>
        <end position="571"/>
    </location>
</feature>
<dbReference type="STRING" id="1348624.GCA_001591545_00013"/>
<protein>
    <recommendedName>
        <fullName evidence="2">adenine deaminase</fullName>
        <ecNumber evidence="2">3.5.4.2</ecNumber>
    </recommendedName>
</protein>
<dbReference type="RefSeq" id="WP_066135655.1">
    <property type="nucleotide sequence ID" value="NZ_CBCSGM010000001.1"/>
</dbReference>